<comment type="caution">
    <text evidence="2">The sequence shown here is derived from an EMBL/GenBank/DDBJ whole genome shotgun (WGS) entry which is preliminary data.</text>
</comment>
<keyword evidence="3" id="KW-1185">Reference proteome</keyword>
<feature type="region of interest" description="Disordered" evidence="1">
    <location>
        <begin position="422"/>
        <end position="441"/>
    </location>
</feature>
<sequence length="441" mass="48445">MADFNSNDSATLTDDLEVDSYDDVVKLLGVDEAAAMLADVVGNRFNRQEILKAIRNGGDIHLDYWPEYGEYDHAARICGELLADTSLAWADGLIDPDKIKTHKGLTAGDLSHAVTCVLTDRFNDGLDEARLADCKNIADEFAQAIESRLGSGRLGRELYVDGDCLRDDLADKFGFSYDIDFSGLSFKTSLILSVNGLYSEGDVIDAASDWQEDYLPCVCHRGGQGEDDRWEYEPAEDYRPFTRPADIPESIFDKLCASQGTTIEKVVNDPVTPFERSFREDIFNMPQNRPVGLAVLATLPLDAFLDASLSMICRGEGENAGTFTVKPGTYEPIFGIYDPVGGCGGTMGTLLDRDFEIDPHDISYTMMEPVRGEWKSDRIDLYTPQDCFGFSNPFGGRIEYSEKKPKIAVAVKPDPVELGHRASVAASSTAGDRARGAGIRQ</sequence>
<evidence type="ECO:0000313" key="3">
    <source>
        <dbReference type="Proteomes" id="UP000253792"/>
    </source>
</evidence>
<dbReference type="OrthoDB" id="3175472at2"/>
<dbReference type="AlphaFoldDB" id="A0A369LDJ5"/>
<proteinExistence type="predicted"/>
<reference evidence="2 3" key="1">
    <citation type="journal article" date="2018" name="Elife">
        <title>Discovery and characterization of a prevalent human gut bacterial enzyme sufficient for the inactivation of a family of plant toxins.</title>
        <authorList>
            <person name="Koppel N."/>
            <person name="Bisanz J.E."/>
            <person name="Pandelia M.E."/>
            <person name="Turnbaugh P.J."/>
            <person name="Balskus E.P."/>
        </authorList>
    </citation>
    <scope>NUCLEOTIDE SEQUENCE [LARGE SCALE GENOMIC DNA]</scope>
    <source>
        <strain evidence="3">anaerobia AP69FAA</strain>
    </source>
</reference>
<protein>
    <submittedName>
        <fullName evidence="2">Uncharacterized protein</fullName>
    </submittedName>
</protein>
<evidence type="ECO:0000313" key="2">
    <source>
        <dbReference type="EMBL" id="RDB57400.1"/>
    </source>
</evidence>
<organism evidence="2 3">
    <name type="scientific">Senegalimassilia anaerobia</name>
    <dbReference type="NCBI Taxonomy" id="1473216"/>
    <lineage>
        <taxon>Bacteria</taxon>
        <taxon>Bacillati</taxon>
        <taxon>Actinomycetota</taxon>
        <taxon>Coriobacteriia</taxon>
        <taxon>Coriobacteriales</taxon>
        <taxon>Coriobacteriaceae</taxon>
        <taxon>Senegalimassilia</taxon>
    </lineage>
</organism>
<accession>A0A369LDJ5</accession>
<dbReference type="EMBL" id="PPTP01000001">
    <property type="protein sequence ID" value="RDB57400.1"/>
    <property type="molecule type" value="Genomic_DNA"/>
</dbReference>
<gene>
    <name evidence="2" type="ORF">C1880_00805</name>
</gene>
<dbReference type="Proteomes" id="UP000253792">
    <property type="component" value="Unassembled WGS sequence"/>
</dbReference>
<dbReference type="RefSeq" id="WP_114619925.1">
    <property type="nucleotide sequence ID" value="NZ_PPTP01000001.1"/>
</dbReference>
<name>A0A369LDJ5_9ACTN</name>
<evidence type="ECO:0000256" key="1">
    <source>
        <dbReference type="SAM" id="MobiDB-lite"/>
    </source>
</evidence>